<dbReference type="InterPro" id="IPR004776">
    <property type="entry name" value="Mem_transp_PIN-like"/>
</dbReference>
<evidence type="ECO:0000256" key="1">
    <source>
        <dbReference type="ARBA" id="ARBA00004651"/>
    </source>
</evidence>
<sequence length="321" mass="33866">MSLDILAIVLPVFALIGLGYVLARTGILKESTGDALGQFVYVVGIPALLFKTLAVVQLGDQNPWQLWAAYFSGVAISWTFSTLMIRKGFGRDARAGVIGGISSVFSNSAMVGLPLISSVYGEAGQVPLLILLSVHLPVMTVAIAILMERAAAKDGMAEAPDLPALILSVCKNLATNPIVLAIVAAVIWRTLKLPVTGIFADVLGRLSSAALPVALLSLGTSMVRYGIRGNVLPGILLSLVKIVLMPAIIFVLSAYVFHLPPIWTAAATLTAACPTGINVYIFASRYGTGHAMSANSITLTTMAAVVTSGIWVYLLDLWRMN</sequence>
<dbReference type="AlphaFoldDB" id="A0A1M7N1G9"/>
<accession>A0A1M7N1G9</accession>
<feature type="transmembrane region" description="Helical" evidence="8">
    <location>
        <begin position="97"/>
        <end position="120"/>
    </location>
</feature>
<dbReference type="EMBL" id="FRBW01000004">
    <property type="protein sequence ID" value="SHM97261.1"/>
    <property type="molecule type" value="Genomic_DNA"/>
</dbReference>
<dbReference type="Gene3D" id="1.20.1530.20">
    <property type="match status" value="1"/>
</dbReference>
<protein>
    <recommendedName>
        <fullName evidence="11">AEC family transporter</fullName>
    </recommendedName>
</protein>
<reference evidence="9 10" key="1">
    <citation type="submission" date="2016-11" db="EMBL/GenBank/DDBJ databases">
        <authorList>
            <person name="Jaros S."/>
            <person name="Januszkiewicz K."/>
            <person name="Wedrychowicz H."/>
        </authorList>
    </citation>
    <scope>NUCLEOTIDE SEQUENCE [LARGE SCALE GENOMIC DNA]</scope>
    <source>
        <strain evidence="9 10">DSM 22153</strain>
    </source>
</reference>
<keyword evidence="7 8" id="KW-0472">Membrane</keyword>
<comment type="subcellular location">
    <subcellularLocation>
        <location evidence="1">Cell membrane</location>
        <topology evidence="1">Multi-pass membrane protein</topology>
    </subcellularLocation>
</comment>
<keyword evidence="6 8" id="KW-1133">Transmembrane helix</keyword>
<evidence type="ECO:0008006" key="11">
    <source>
        <dbReference type="Google" id="ProtNLM"/>
    </source>
</evidence>
<keyword evidence="10" id="KW-1185">Reference proteome</keyword>
<feature type="transmembrane region" description="Helical" evidence="8">
    <location>
        <begin position="235"/>
        <end position="256"/>
    </location>
</feature>
<gene>
    <name evidence="9" type="ORF">SAMN05444272_3656</name>
</gene>
<evidence type="ECO:0000256" key="6">
    <source>
        <dbReference type="ARBA" id="ARBA00022989"/>
    </source>
</evidence>
<evidence type="ECO:0000256" key="5">
    <source>
        <dbReference type="ARBA" id="ARBA00022692"/>
    </source>
</evidence>
<feature type="transmembrane region" description="Helical" evidence="8">
    <location>
        <begin position="35"/>
        <end position="58"/>
    </location>
</feature>
<dbReference type="GO" id="GO:0005886">
    <property type="term" value="C:plasma membrane"/>
    <property type="evidence" value="ECO:0007669"/>
    <property type="project" value="UniProtKB-SubCell"/>
</dbReference>
<feature type="transmembrane region" description="Helical" evidence="8">
    <location>
        <begin position="6"/>
        <end position="23"/>
    </location>
</feature>
<feature type="transmembrane region" description="Helical" evidence="8">
    <location>
        <begin position="126"/>
        <end position="146"/>
    </location>
</feature>
<organism evidence="9 10">
    <name type="scientific">Roseibium suaedae</name>
    <dbReference type="NCBI Taxonomy" id="735517"/>
    <lineage>
        <taxon>Bacteria</taxon>
        <taxon>Pseudomonadati</taxon>
        <taxon>Pseudomonadota</taxon>
        <taxon>Alphaproteobacteria</taxon>
        <taxon>Hyphomicrobiales</taxon>
        <taxon>Stappiaceae</taxon>
        <taxon>Roseibium</taxon>
    </lineage>
</organism>
<dbReference type="GO" id="GO:0055085">
    <property type="term" value="P:transmembrane transport"/>
    <property type="evidence" value="ECO:0007669"/>
    <property type="project" value="InterPro"/>
</dbReference>
<dbReference type="OrthoDB" id="9810457at2"/>
<name>A0A1M7N1G9_9HYPH</name>
<keyword evidence="4" id="KW-1003">Cell membrane</keyword>
<dbReference type="STRING" id="735517.SAMN05444272_3656"/>
<dbReference type="RefSeq" id="WP_073014738.1">
    <property type="nucleotide sequence ID" value="NZ_FRBW01000004.1"/>
</dbReference>
<evidence type="ECO:0000313" key="9">
    <source>
        <dbReference type="EMBL" id="SHM97261.1"/>
    </source>
</evidence>
<evidence type="ECO:0000256" key="3">
    <source>
        <dbReference type="ARBA" id="ARBA00022448"/>
    </source>
</evidence>
<feature type="transmembrane region" description="Helical" evidence="8">
    <location>
        <begin position="173"/>
        <end position="191"/>
    </location>
</feature>
<evidence type="ECO:0000313" key="10">
    <source>
        <dbReference type="Proteomes" id="UP000186002"/>
    </source>
</evidence>
<dbReference type="Proteomes" id="UP000186002">
    <property type="component" value="Unassembled WGS sequence"/>
</dbReference>
<comment type="similarity">
    <text evidence="2">Belongs to the auxin efflux carrier (TC 2.A.69) family.</text>
</comment>
<evidence type="ECO:0000256" key="7">
    <source>
        <dbReference type="ARBA" id="ARBA00023136"/>
    </source>
</evidence>
<dbReference type="PANTHER" id="PTHR36838">
    <property type="entry name" value="AUXIN EFFLUX CARRIER FAMILY PROTEIN"/>
    <property type="match status" value="1"/>
</dbReference>
<feature type="transmembrane region" description="Helical" evidence="8">
    <location>
        <begin position="294"/>
        <end position="314"/>
    </location>
</feature>
<keyword evidence="3" id="KW-0813">Transport</keyword>
<feature type="transmembrane region" description="Helical" evidence="8">
    <location>
        <begin position="64"/>
        <end position="85"/>
    </location>
</feature>
<dbReference type="InterPro" id="IPR038770">
    <property type="entry name" value="Na+/solute_symporter_sf"/>
</dbReference>
<evidence type="ECO:0000256" key="2">
    <source>
        <dbReference type="ARBA" id="ARBA00010145"/>
    </source>
</evidence>
<feature type="transmembrane region" description="Helical" evidence="8">
    <location>
        <begin position="262"/>
        <end position="282"/>
    </location>
</feature>
<proteinExistence type="inferred from homology"/>
<keyword evidence="5 8" id="KW-0812">Transmembrane</keyword>
<dbReference type="Pfam" id="PF03547">
    <property type="entry name" value="Mem_trans"/>
    <property type="match status" value="1"/>
</dbReference>
<evidence type="ECO:0000256" key="8">
    <source>
        <dbReference type="SAM" id="Phobius"/>
    </source>
</evidence>
<feature type="transmembrane region" description="Helical" evidence="8">
    <location>
        <begin position="203"/>
        <end position="223"/>
    </location>
</feature>
<evidence type="ECO:0000256" key="4">
    <source>
        <dbReference type="ARBA" id="ARBA00022475"/>
    </source>
</evidence>
<dbReference type="PANTHER" id="PTHR36838:SF3">
    <property type="entry name" value="TRANSPORTER AUXIN EFFLUX CARRIER EC FAMILY"/>
    <property type="match status" value="1"/>
</dbReference>